<dbReference type="GO" id="GO:0004300">
    <property type="term" value="F:enoyl-CoA hydratase activity"/>
    <property type="evidence" value="ECO:0007669"/>
    <property type="project" value="UniProtKB-EC"/>
</dbReference>
<dbReference type="Gene3D" id="3.90.226.10">
    <property type="entry name" value="2-enoyl-CoA Hydratase, Chain A, domain 1"/>
    <property type="match status" value="1"/>
</dbReference>
<comment type="function">
    <text evidence="1">Could possibly oxidize fatty acids using specific components.</text>
</comment>
<feature type="region of interest" description="Disordered" evidence="7">
    <location>
        <begin position="86"/>
        <end position="105"/>
    </location>
</feature>
<evidence type="ECO:0000256" key="4">
    <source>
        <dbReference type="ARBA" id="ARBA00023709"/>
    </source>
</evidence>
<dbReference type="PANTHER" id="PTHR11941:SF54">
    <property type="entry name" value="ENOYL-COA HYDRATASE, MITOCHONDRIAL"/>
    <property type="match status" value="1"/>
</dbReference>
<dbReference type="CDD" id="cd06558">
    <property type="entry name" value="crotonase-like"/>
    <property type="match status" value="1"/>
</dbReference>
<comment type="catalytic activity">
    <reaction evidence="4">
        <text>a (3S)-3-hydroxyacyl-CoA = a (2E)-enoyl-CoA + H2O</text>
        <dbReference type="Rhea" id="RHEA:16105"/>
        <dbReference type="ChEBI" id="CHEBI:15377"/>
        <dbReference type="ChEBI" id="CHEBI:57318"/>
        <dbReference type="ChEBI" id="CHEBI:58856"/>
        <dbReference type="EC" id="4.2.1.17"/>
    </reaction>
</comment>
<dbReference type="InterPro" id="IPR029045">
    <property type="entry name" value="ClpP/crotonase-like_dom_sf"/>
</dbReference>
<comment type="catalytic activity">
    <reaction evidence="5">
        <text>a 4-saturated-(3S)-3-hydroxyacyl-CoA = a (3E)-enoyl-CoA + H2O</text>
        <dbReference type="Rhea" id="RHEA:20724"/>
        <dbReference type="ChEBI" id="CHEBI:15377"/>
        <dbReference type="ChEBI" id="CHEBI:58521"/>
        <dbReference type="ChEBI" id="CHEBI:137480"/>
        <dbReference type="EC" id="4.2.1.17"/>
    </reaction>
</comment>
<evidence type="ECO:0000256" key="7">
    <source>
        <dbReference type="SAM" id="MobiDB-lite"/>
    </source>
</evidence>
<evidence type="ECO:0000256" key="1">
    <source>
        <dbReference type="ARBA" id="ARBA00002994"/>
    </source>
</evidence>
<dbReference type="PROSITE" id="PS00166">
    <property type="entry name" value="ENOYL_COA_HYDRATASE"/>
    <property type="match status" value="1"/>
</dbReference>
<evidence type="ECO:0000313" key="9">
    <source>
        <dbReference type="Proteomes" id="UP000655751"/>
    </source>
</evidence>
<gene>
    <name evidence="8" type="ORF">IT779_17105</name>
</gene>
<proteinExistence type="inferred from homology"/>
<comment type="caution">
    <text evidence="8">The sequence shown here is derived from an EMBL/GenBank/DDBJ whole genome shotgun (WGS) entry which is preliminary data.</text>
</comment>
<dbReference type="AlphaFoldDB" id="A0A931N4V0"/>
<evidence type="ECO:0000256" key="6">
    <source>
        <dbReference type="RuleBase" id="RU003707"/>
    </source>
</evidence>
<evidence type="ECO:0000313" key="8">
    <source>
        <dbReference type="EMBL" id="MBH0777998.1"/>
    </source>
</evidence>
<evidence type="ECO:0000256" key="2">
    <source>
        <dbReference type="ARBA" id="ARBA00005254"/>
    </source>
</evidence>
<dbReference type="Proteomes" id="UP000655751">
    <property type="component" value="Unassembled WGS sequence"/>
</dbReference>
<dbReference type="Pfam" id="PF00378">
    <property type="entry name" value="ECH_1"/>
    <property type="match status" value="1"/>
</dbReference>
<protein>
    <submittedName>
        <fullName evidence="8">Enoyl-CoA hydratase/isomerase family protein</fullName>
    </submittedName>
</protein>
<organism evidence="8 9">
    <name type="scientific">Nocardia bovistercoris</name>
    <dbReference type="NCBI Taxonomy" id="2785916"/>
    <lineage>
        <taxon>Bacteria</taxon>
        <taxon>Bacillati</taxon>
        <taxon>Actinomycetota</taxon>
        <taxon>Actinomycetes</taxon>
        <taxon>Mycobacteriales</taxon>
        <taxon>Nocardiaceae</taxon>
        <taxon>Nocardia</taxon>
    </lineage>
</organism>
<dbReference type="EMBL" id="JADMLG010000006">
    <property type="protein sequence ID" value="MBH0777998.1"/>
    <property type="molecule type" value="Genomic_DNA"/>
</dbReference>
<evidence type="ECO:0000256" key="5">
    <source>
        <dbReference type="ARBA" id="ARBA00023717"/>
    </source>
</evidence>
<evidence type="ECO:0000256" key="3">
    <source>
        <dbReference type="ARBA" id="ARBA00022832"/>
    </source>
</evidence>
<keyword evidence="3" id="KW-0443">Lipid metabolism</keyword>
<dbReference type="SUPFAM" id="SSF52096">
    <property type="entry name" value="ClpP/crotonase"/>
    <property type="match status" value="1"/>
</dbReference>
<dbReference type="RefSeq" id="WP_196150305.1">
    <property type="nucleotide sequence ID" value="NZ_JADMLG010000006.1"/>
</dbReference>
<name>A0A931N4V0_9NOCA</name>
<sequence>MTSSSAADGRVLYEVDPDRRIATVTLNNPAQRNSYDAVMRDGIARFLDEVAEDDDITVVLLRGAEGVFSTGADMNNAYGWYGGKSANGEKGANGDRPAKSRPSQRRRLTVDRKSFDFYHNFLGFPKVTVGEISGYALGGGFEMALMTDISVIARDTRVGMPATRFLGPALGSLHMFFHRLGPVLARRMLLTGDIIEAAAVEHLGVFTETCDPAAVTARARYWAEKAAKMPADGVVIAKEAFRWVEQSQAYQGEEVASYLFHAYGTNLQFSPGEFNFVKTRAEHGTKEAFRLRDAHFHVPEPEIG</sequence>
<dbReference type="InterPro" id="IPR001753">
    <property type="entry name" value="Enoyl-CoA_hydra/iso"/>
</dbReference>
<dbReference type="PANTHER" id="PTHR11941">
    <property type="entry name" value="ENOYL-COA HYDRATASE-RELATED"/>
    <property type="match status" value="1"/>
</dbReference>
<dbReference type="InterPro" id="IPR018376">
    <property type="entry name" value="Enoyl-CoA_hyd/isom_CS"/>
</dbReference>
<keyword evidence="3" id="KW-0276">Fatty acid metabolism</keyword>
<comment type="similarity">
    <text evidence="2 6">Belongs to the enoyl-CoA hydratase/isomerase family.</text>
</comment>
<accession>A0A931N4V0</accession>
<keyword evidence="9" id="KW-1185">Reference proteome</keyword>
<reference evidence="8" key="1">
    <citation type="submission" date="2020-11" db="EMBL/GenBank/DDBJ databases">
        <title>Nocardia NEAU-351.nov., a novel actinomycete isolated from the cow dung.</title>
        <authorList>
            <person name="Zhang X."/>
        </authorList>
    </citation>
    <scope>NUCLEOTIDE SEQUENCE</scope>
    <source>
        <strain evidence="8">NEAU-351</strain>
    </source>
</reference>
<dbReference type="GO" id="GO:0006635">
    <property type="term" value="P:fatty acid beta-oxidation"/>
    <property type="evidence" value="ECO:0007669"/>
    <property type="project" value="TreeGrafter"/>
</dbReference>